<feature type="domain" description="HTH araC/xylS-type" evidence="3">
    <location>
        <begin position="207"/>
        <end position="305"/>
    </location>
</feature>
<evidence type="ECO:0000313" key="4">
    <source>
        <dbReference type="EMBL" id="MEE1674398.1"/>
    </source>
</evidence>
<dbReference type="SUPFAM" id="SSF46689">
    <property type="entry name" value="Homeodomain-like"/>
    <property type="match status" value="2"/>
</dbReference>
<dbReference type="InterPro" id="IPR002818">
    <property type="entry name" value="DJ-1/PfpI"/>
</dbReference>
<dbReference type="Proteomes" id="UP001310248">
    <property type="component" value="Unassembled WGS sequence"/>
</dbReference>
<evidence type="ECO:0000313" key="5">
    <source>
        <dbReference type="Proteomes" id="UP001310248"/>
    </source>
</evidence>
<proteinExistence type="predicted"/>
<dbReference type="InterPro" id="IPR018060">
    <property type="entry name" value="HTH_AraC"/>
</dbReference>
<organism evidence="4 5">
    <name type="scientific">Agarivorans aestuarii</name>
    <dbReference type="NCBI Taxonomy" id="1563703"/>
    <lineage>
        <taxon>Bacteria</taxon>
        <taxon>Pseudomonadati</taxon>
        <taxon>Pseudomonadota</taxon>
        <taxon>Gammaproteobacteria</taxon>
        <taxon>Alteromonadales</taxon>
        <taxon>Alteromonadaceae</taxon>
        <taxon>Agarivorans</taxon>
    </lineage>
</organism>
<dbReference type="PANTHER" id="PTHR43130:SF3">
    <property type="entry name" value="HTH-TYPE TRANSCRIPTIONAL REGULATOR RV1931C"/>
    <property type="match status" value="1"/>
</dbReference>
<comment type="caution">
    <text evidence="4">The sequence shown here is derived from an EMBL/GenBank/DDBJ whole genome shotgun (WGS) entry which is preliminary data.</text>
</comment>
<reference evidence="4 5" key="2">
    <citation type="submission" date="2023-12" db="EMBL/GenBank/DDBJ databases">
        <authorList>
            <consortium name="Cladostephus spongiosus"/>
            <person name="Lorente B."/>
            <person name="Cabral C."/>
            <person name="Frias J."/>
            <person name="Faria J."/>
            <person name="Toubarro D."/>
        </authorList>
    </citation>
    <scope>NUCLEOTIDE SEQUENCE [LARGE SCALE GENOMIC DNA]</scope>
    <source>
        <strain evidence="4 5">ZMCS4</strain>
    </source>
</reference>
<evidence type="ECO:0000259" key="3">
    <source>
        <dbReference type="PROSITE" id="PS01124"/>
    </source>
</evidence>
<dbReference type="PROSITE" id="PS01124">
    <property type="entry name" value="HTH_ARAC_FAMILY_2"/>
    <property type="match status" value="1"/>
</dbReference>
<dbReference type="Gene3D" id="3.40.50.880">
    <property type="match status" value="1"/>
</dbReference>
<reference evidence="5" key="1">
    <citation type="submission" date="2023-07" db="EMBL/GenBank/DDBJ databases">
        <title>Draft genome sequence of Agarivorans aestuarii strain ZMCS4, a CAZymes producing bacteria isolated from the marine brown algae Clodostephus spongiosus.</title>
        <authorList>
            <person name="Lorente B."/>
            <person name="Cabral C."/>
            <person name="Frias J."/>
            <person name="Faria J."/>
            <person name="Toubarro D."/>
        </authorList>
    </citation>
    <scope>NUCLEOTIDE SEQUENCE [LARGE SCALE GENOMIC DNA]</scope>
    <source>
        <strain evidence="5">ZMCS4</strain>
    </source>
</reference>
<protein>
    <submittedName>
        <fullName evidence="4">Helix-turn-helix domain-containing protein</fullName>
    </submittedName>
</protein>
<dbReference type="Gene3D" id="1.10.10.60">
    <property type="entry name" value="Homeodomain-like"/>
    <property type="match status" value="2"/>
</dbReference>
<dbReference type="SUPFAM" id="SSF52317">
    <property type="entry name" value="Class I glutamine amidotransferase-like"/>
    <property type="match status" value="1"/>
</dbReference>
<dbReference type="PANTHER" id="PTHR43130">
    <property type="entry name" value="ARAC-FAMILY TRANSCRIPTIONAL REGULATOR"/>
    <property type="match status" value="1"/>
</dbReference>
<dbReference type="InterPro" id="IPR029062">
    <property type="entry name" value="Class_I_gatase-like"/>
</dbReference>
<dbReference type="Pfam" id="PF01965">
    <property type="entry name" value="DJ-1_PfpI"/>
    <property type="match status" value="1"/>
</dbReference>
<name>A0ABU7G4R9_9ALTE</name>
<dbReference type="EMBL" id="JAYDYW010000007">
    <property type="protein sequence ID" value="MEE1674398.1"/>
    <property type="molecule type" value="Genomic_DNA"/>
</dbReference>
<keyword evidence="2" id="KW-0804">Transcription</keyword>
<keyword evidence="1" id="KW-0805">Transcription regulation</keyword>
<evidence type="ECO:0000256" key="1">
    <source>
        <dbReference type="ARBA" id="ARBA00023015"/>
    </source>
</evidence>
<accession>A0ABU7G4R9</accession>
<gene>
    <name evidence="4" type="ORF">SNR37_003837</name>
</gene>
<keyword evidence="5" id="KW-1185">Reference proteome</keyword>
<dbReference type="SMART" id="SM00342">
    <property type="entry name" value="HTH_ARAC"/>
    <property type="match status" value="1"/>
</dbReference>
<dbReference type="Pfam" id="PF12833">
    <property type="entry name" value="HTH_18"/>
    <property type="match status" value="1"/>
</dbReference>
<dbReference type="InterPro" id="IPR009057">
    <property type="entry name" value="Homeodomain-like_sf"/>
</dbReference>
<dbReference type="RefSeq" id="WP_329775528.1">
    <property type="nucleotide sequence ID" value="NZ_JAYDYW010000007.1"/>
</dbReference>
<evidence type="ECO:0000256" key="2">
    <source>
        <dbReference type="ARBA" id="ARBA00023163"/>
    </source>
</evidence>
<sequence length="308" mass="34631">MTDTTSICIIRYPGASQAAIFGLEEMFLLANITAQQQHSAHQFECKIIEHNALSEHTSKPQVVIVPPSINHNYYLEPSVPVLAWLKQQHQQGCILTSACAGAFILAKAGLLEQRPVTTHWALSEDFSARFPNSQLRSADILINDGDIITAGGLMSWVDLGLELVAQYTQPAIMRQLGKNLVVDTGPREQRYYQSFNPSFEHGDKDIIKVQHFIQSHYQQNINVALLCEQCFLTERTLLRRFVKATGLKPIQYLQKLRVQKACELIESSSIGTEAIAQQVGYEDAGAFRKVFIKIIGLSPRDFRRRFAS</sequence>
<dbReference type="InterPro" id="IPR052158">
    <property type="entry name" value="INH-QAR"/>
</dbReference>